<organism evidence="1 2">
    <name type="scientific">Mycobacterium shinjukuense</name>
    <dbReference type="NCBI Taxonomy" id="398694"/>
    <lineage>
        <taxon>Bacteria</taxon>
        <taxon>Bacillati</taxon>
        <taxon>Actinomycetota</taxon>
        <taxon>Actinomycetes</taxon>
        <taxon>Mycobacteriales</taxon>
        <taxon>Mycobacteriaceae</taxon>
        <taxon>Mycobacterium</taxon>
    </lineage>
</organism>
<dbReference type="AlphaFoldDB" id="A0A7I7MK34"/>
<evidence type="ECO:0000313" key="2">
    <source>
        <dbReference type="Proteomes" id="UP000467236"/>
    </source>
</evidence>
<protein>
    <submittedName>
        <fullName evidence="1">Uncharacterized protein</fullName>
    </submittedName>
</protein>
<name>A0A7I7MK34_9MYCO</name>
<accession>A0A7I7MK34</accession>
<evidence type="ECO:0000313" key="1">
    <source>
        <dbReference type="EMBL" id="BBX72180.1"/>
    </source>
</evidence>
<gene>
    <name evidence="1" type="ORF">MSHI_00860</name>
</gene>
<reference evidence="1 2" key="1">
    <citation type="journal article" date="2019" name="Emerg. Microbes Infect.">
        <title>Comprehensive subspecies identification of 175 nontuberculous mycobacteria species based on 7547 genomic profiles.</title>
        <authorList>
            <person name="Matsumoto Y."/>
            <person name="Kinjo T."/>
            <person name="Motooka D."/>
            <person name="Nabeya D."/>
            <person name="Jung N."/>
            <person name="Uechi K."/>
            <person name="Horii T."/>
            <person name="Iida T."/>
            <person name="Fujita J."/>
            <person name="Nakamura S."/>
        </authorList>
    </citation>
    <scope>NUCLEOTIDE SEQUENCE [LARGE SCALE GENOMIC DNA]</scope>
    <source>
        <strain evidence="1 2">JCM 14233</strain>
    </source>
</reference>
<keyword evidence="2" id="KW-1185">Reference proteome</keyword>
<dbReference type="Proteomes" id="UP000467236">
    <property type="component" value="Chromosome"/>
</dbReference>
<proteinExistence type="predicted"/>
<dbReference type="KEGG" id="mshj:MSHI_00860"/>
<sequence length="112" mass="13065">MESAEGAYRPDRRNCLARQWETAGDDSNTLRVQNLIWYRQGRLIDFVIKLQVLTSEGWETVEYVDCCHGSCHHHPYNGMTRAIVRLDVVDDVQNAYQVAQPLIYERLRIIRG</sequence>
<dbReference type="EMBL" id="AP022575">
    <property type="protein sequence ID" value="BBX72180.1"/>
    <property type="molecule type" value="Genomic_DNA"/>
</dbReference>